<dbReference type="GeneID" id="10042144"/>
<dbReference type="PATRIC" id="fig|391623.17.peg.1827"/>
<dbReference type="AlphaFoldDB" id="F0LK91"/>
<accession>F0LK91</accession>
<gene>
    <name evidence="1" type="ordered locus">TERMP_01828</name>
</gene>
<sequence>MKKAVVLILLLMVLVGIYYKAGDYIASAYVSEVRLNLIGVSDNSVVFRMSLVVSNPITLDVRYAPHNLTLYYDDHPLAVVRTSSGVLAGGSKNVVIYEGKIPTETLKEWFYYYATHRWHSTLYVRGRIIVEFGPVKAPIYVHSKVADVSSNPFIEIINKEFPGRKENVGYYRLRYPSVKFSGVTWDGRTLRMKLTYINNSTSPILVQFPTYEFRANNITLGTTVTDSILIPGKSIVESEVAMDTQNIEKFLFLHFANGETTVFEISMEGAIKYLGITKRGKIFDIKFTYRTDIFSR</sequence>
<dbReference type="KEGG" id="tba:TERMP_01828"/>
<evidence type="ECO:0000313" key="1">
    <source>
        <dbReference type="EMBL" id="ADT84803.1"/>
    </source>
</evidence>
<protein>
    <recommendedName>
        <fullName evidence="3">Water stress and hypersensitive response domain-containing protein</fullName>
    </recommendedName>
</protein>
<dbReference type="RefSeq" id="WP_013468099.1">
    <property type="nucleotide sequence ID" value="NC_014804.1"/>
</dbReference>
<dbReference type="Gene3D" id="2.60.40.10">
    <property type="entry name" value="Immunoglobulins"/>
    <property type="match status" value="2"/>
</dbReference>
<dbReference type="SUPFAM" id="SSF117070">
    <property type="entry name" value="LEA14-like"/>
    <property type="match status" value="1"/>
</dbReference>
<organism evidence="1 2">
    <name type="scientific">Thermococcus barophilus (strain DSM 11836 / MP)</name>
    <dbReference type="NCBI Taxonomy" id="391623"/>
    <lineage>
        <taxon>Archaea</taxon>
        <taxon>Methanobacteriati</taxon>
        <taxon>Methanobacteriota</taxon>
        <taxon>Thermococci</taxon>
        <taxon>Thermococcales</taxon>
        <taxon>Thermococcaceae</taxon>
        <taxon>Thermococcus</taxon>
    </lineage>
</organism>
<dbReference type="EMBL" id="CP002372">
    <property type="protein sequence ID" value="ADT84803.1"/>
    <property type="molecule type" value="Genomic_DNA"/>
</dbReference>
<proteinExistence type="predicted"/>
<name>F0LK91_THEBM</name>
<reference evidence="1 2" key="1">
    <citation type="journal article" date="2011" name="J. Bacteriol.">
        <title>Complete genome sequence of the hyperthermophilic, piezophilic, heterotrophic, and carboxydotrophic archaeon Thermococcus barophilus MP.</title>
        <authorList>
            <person name="Vannier P."/>
            <person name="Marteinsson V.T."/>
            <person name="Fridjonsson O.H."/>
            <person name="Oger P."/>
            <person name="Jebbar M."/>
        </authorList>
    </citation>
    <scope>NUCLEOTIDE SEQUENCE [LARGE SCALE GENOMIC DNA]</scope>
    <source>
        <strain evidence="2">DSM 11836 / MP</strain>
    </source>
</reference>
<dbReference type="InterPro" id="IPR013783">
    <property type="entry name" value="Ig-like_fold"/>
</dbReference>
<evidence type="ECO:0000313" key="2">
    <source>
        <dbReference type="Proteomes" id="UP000007478"/>
    </source>
</evidence>
<dbReference type="Proteomes" id="UP000007478">
    <property type="component" value="Chromosome"/>
</dbReference>
<dbReference type="HOGENOM" id="CLU_938822_0_0_2"/>
<evidence type="ECO:0008006" key="3">
    <source>
        <dbReference type="Google" id="ProtNLM"/>
    </source>
</evidence>
<keyword evidence="2" id="KW-1185">Reference proteome</keyword>
<dbReference type="eggNOG" id="arCOG03787">
    <property type="taxonomic scope" value="Archaea"/>
</dbReference>